<dbReference type="PRINTS" id="PR01950">
    <property type="entry name" value="LANCSUPER"/>
</dbReference>
<protein>
    <submittedName>
        <fullName evidence="2">Lanthionine synthetase C family protein</fullName>
    </submittedName>
</protein>
<name>A0A0M5JUU8_9MICO</name>
<evidence type="ECO:0000256" key="1">
    <source>
        <dbReference type="PIRSR" id="PIRSR607822-1"/>
    </source>
</evidence>
<geneLocation type="plasmid" evidence="2 3">
    <name>pCM2_1101</name>
</geneLocation>
<dbReference type="InterPro" id="IPR033889">
    <property type="entry name" value="LanC"/>
</dbReference>
<dbReference type="SUPFAM" id="SSF158745">
    <property type="entry name" value="LanC-like"/>
    <property type="match status" value="1"/>
</dbReference>
<dbReference type="EMBL" id="CP048050">
    <property type="protein sequence ID" value="QIS46505.1"/>
    <property type="molecule type" value="Genomic_DNA"/>
</dbReference>
<dbReference type="GO" id="GO:0031179">
    <property type="term" value="P:peptide modification"/>
    <property type="evidence" value="ECO:0007669"/>
    <property type="project" value="InterPro"/>
</dbReference>
<feature type="binding site" evidence="1">
    <location>
        <position position="290"/>
    </location>
    <ligand>
        <name>Zn(2+)</name>
        <dbReference type="ChEBI" id="CHEBI:29105"/>
    </ligand>
</feature>
<dbReference type="Pfam" id="PF05147">
    <property type="entry name" value="LANC_like"/>
    <property type="match status" value="1"/>
</dbReference>
<keyword evidence="2" id="KW-0614">Plasmid</keyword>
<gene>
    <name evidence="2" type="ORF">GW570_15115</name>
</gene>
<dbReference type="GO" id="GO:0046872">
    <property type="term" value="F:metal ion binding"/>
    <property type="evidence" value="ECO:0007669"/>
    <property type="project" value="UniProtKB-KW"/>
</dbReference>
<reference evidence="2 3" key="1">
    <citation type="journal article" date="2020" name="Mol. Plant Pathol.">
        <title>Plasmid composition and the chpG gene determine the virulence level of Clavibacter capsici natural isolates in pepper.</title>
        <authorList>
            <person name="Hwang I.S."/>
            <person name="Lee H.M."/>
            <person name="Oh E.J."/>
            <person name="Lee S."/>
            <person name="Heu S."/>
            <person name="Oh C.S."/>
        </authorList>
    </citation>
    <scope>NUCLEOTIDE SEQUENCE [LARGE SCALE GENOMIC DNA]</scope>
    <source>
        <strain evidence="2 3">1101</strain>
    </source>
</reference>
<dbReference type="AlphaFoldDB" id="A0A0M5JUU8"/>
<feature type="binding site" evidence="1">
    <location>
        <position position="338"/>
    </location>
    <ligand>
        <name>Zn(2+)</name>
        <dbReference type="ChEBI" id="CHEBI:29105"/>
    </ligand>
</feature>
<accession>A0A0M5JUU8</accession>
<dbReference type="CDD" id="cd04793">
    <property type="entry name" value="LanC"/>
    <property type="match status" value="1"/>
</dbReference>
<dbReference type="SMART" id="SM01260">
    <property type="entry name" value="LANC_like"/>
    <property type="match status" value="1"/>
</dbReference>
<organism evidence="2 3">
    <name type="scientific">Clavibacter capsici</name>
    <dbReference type="NCBI Taxonomy" id="1874630"/>
    <lineage>
        <taxon>Bacteria</taxon>
        <taxon>Bacillati</taxon>
        <taxon>Actinomycetota</taxon>
        <taxon>Actinomycetes</taxon>
        <taxon>Micrococcales</taxon>
        <taxon>Microbacteriaceae</taxon>
        <taxon>Clavibacter</taxon>
    </lineage>
</organism>
<keyword evidence="3" id="KW-1185">Reference proteome</keyword>
<dbReference type="PRINTS" id="PR01955">
    <property type="entry name" value="LANCFRANKIA"/>
</dbReference>
<sequence>MITYTTHAMEILATRLADEAAIRAAVSDADALDVGMSWDGRNLGDGHAGVSLALFAATLSTGVDFDREAMAHLRSAVQLSTTAPFTSLGLFDGAAGLASAMAERSIVDERLLPSARRFHQVVVTQLGARTPPPEGGFADGSPYDVISGAAGQLLFLSAAPRAVSGPDDGAVASGLMDVLADLLQASTSVTEAFTVDRRYFMPGSTYEVLSTGDFVDLGTAHGVAGIALALASAAKRFGARPVVTDQLRRVRDWLLDMAVPEPSGCLQWPRGLEVHGSVTMRSTGSACAWCFGSSGPAVALLRIAELLGDESSASGMRASIESNVEAFISTPTTDLSLCHGAAGMLVLHSVTSHGSTVPSTRWAANDELLVSRIMQSIDTDAPFGIVSAGLDGQPLHDPTFLMGAAGTLATLAGRTHDAQPIWHRYFTGAPNE</sequence>
<dbReference type="Gene3D" id="1.50.10.20">
    <property type="match status" value="1"/>
</dbReference>
<evidence type="ECO:0000313" key="2">
    <source>
        <dbReference type="EMBL" id="QIS46505.1"/>
    </source>
</evidence>
<dbReference type="Proteomes" id="UP000503164">
    <property type="component" value="Plasmid pCM2_1101"/>
</dbReference>
<proteinExistence type="predicted"/>
<dbReference type="KEGG" id="ccap:AES38_14930"/>
<evidence type="ECO:0000313" key="3">
    <source>
        <dbReference type="Proteomes" id="UP000503164"/>
    </source>
</evidence>
<dbReference type="InterPro" id="IPR007822">
    <property type="entry name" value="LANC-like"/>
</dbReference>
<dbReference type="RefSeq" id="WP_053775906.1">
    <property type="nucleotide sequence ID" value="NZ_CP012575.1"/>
</dbReference>
<keyword evidence="1" id="KW-0479">Metal-binding</keyword>
<feature type="binding site" evidence="1">
    <location>
        <position position="339"/>
    </location>
    <ligand>
        <name>Zn(2+)</name>
        <dbReference type="ChEBI" id="CHEBI:29105"/>
    </ligand>
</feature>
<keyword evidence="1" id="KW-0862">Zinc</keyword>